<dbReference type="Gene3D" id="1.10.3580.10">
    <property type="entry name" value="ATP12 ATPase"/>
    <property type="match status" value="1"/>
</dbReference>
<dbReference type="PANTHER" id="PTHR21013">
    <property type="entry name" value="ATP SYNTHASE MITOCHONDRIAL F1 COMPLEX ASSEMBLY FACTOR 2/ATP12 PROTEIN, MITOCHONDRIAL PRECURSOR"/>
    <property type="match status" value="1"/>
</dbReference>
<dbReference type="EMBL" id="JBAMIC010000002">
    <property type="protein sequence ID" value="KAK7113819.1"/>
    <property type="molecule type" value="Genomic_DNA"/>
</dbReference>
<gene>
    <name evidence="6" type="ORF">V1264_013032</name>
</gene>
<organism evidence="6 7">
    <name type="scientific">Littorina saxatilis</name>
    <dbReference type="NCBI Taxonomy" id="31220"/>
    <lineage>
        <taxon>Eukaryota</taxon>
        <taxon>Metazoa</taxon>
        <taxon>Spiralia</taxon>
        <taxon>Lophotrochozoa</taxon>
        <taxon>Mollusca</taxon>
        <taxon>Gastropoda</taxon>
        <taxon>Caenogastropoda</taxon>
        <taxon>Littorinimorpha</taxon>
        <taxon>Littorinoidea</taxon>
        <taxon>Littorinidae</taxon>
        <taxon>Littorina</taxon>
    </lineage>
</organism>
<keyword evidence="5" id="KW-0143">Chaperone</keyword>
<dbReference type="InterPro" id="IPR042272">
    <property type="entry name" value="ATP12_ATP_synth-F1-assembly_N"/>
</dbReference>
<comment type="subcellular location">
    <subcellularLocation>
        <location evidence="1">Mitochondrion</location>
    </subcellularLocation>
</comment>
<reference evidence="6 7" key="1">
    <citation type="submission" date="2024-02" db="EMBL/GenBank/DDBJ databases">
        <title>Chromosome-scale genome assembly of the rough periwinkle Littorina saxatilis.</title>
        <authorList>
            <person name="De Jode A."/>
            <person name="Faria R."/>
            <person name="Formenti G."/>
            <person name="Sims Y."/>
            <person name="Smith T.P."/>
            <person name="Tracey A."/>
            <person name="Wood J.M.D."/>
            <person name="Zagrodzka Z.B."/>
            <person name="Johannesson K."/>
            <person name="Butlin R.K."/>
            <person name="Leder E.H."/>
        </authorList>
    </citation>
    <scope>NUCLEOTIDE SEQUENCE [LARGE SCALE GENOMIC DNA]</scope>
    <source>
        <strain evidence="6">Snail1</strain>
        <tissue evidence="6">Muscle</tissue>
    </source>
</reference>
<dbReference type="PANTHER" id="PTHR21013:SF10">
    <property type="entry name" value="ATP SYNTHASE MITOCHONDRIAL F1 COMPLEX ASSEMBLY FACTOR 2"/>
    <property type="match status" value="1"/>
</dbReference>
<dbReference type="InterPro" id="IPR023335">
    <property type="entry name" value="ATP12_ortho_dom_sf"/>
</dbReference>
<evidence type="ECO:0000256" key="1">
    <source>
        <dbReference type="ARBA" id="ARBA00004173"/>
    </source>
</evidence>
<comment type="similarity">
    <text evidence="2">Belongs to the ATP12 family.</text>
</comment>
<evidence type="ECO:0000256" key="3">
    <source>
        <dbReference type="ARBA" id="ARBA00022946"/>
    </source>
</evidence>
<dbReference type="Pfam" id="PF07542">
    <property type="entry name" value="ATP12"/>
    <property type="match status" value="1"/>
</dbReference>
<evidence type="ECO:0000256" key="2">
    <source>
        <dbReference type="ARBA" id="ARBA00008231"/>
    </source>
</evidence>
<sequence>MAAPMVRSSLRLFLRFCNVPKTILNTTCTTSQSCGSPRPYYTSIREIKKFYRNASIATSDGWYEINLDKRKLRTPGGNVFRVPNEALALAVATEWNSQDKLVERHGMHLTNLSNTALDNPLRKTRENLTEEIVHFLETDTICYRMEEPDELQELQTAEWEPILQWARDRYQISVESTYDIAPPLITNDSKDIIRRHLMAYSDWALLGYHYAVDTIKSLLLVMALMDRHITVEKAFELAALEQIFQSRRWGNVEWHHDLEKYQLQSRLAASTLFVHWCSENTTVRQKASLAIQ</sequence>
<dbReference type="SUPFAM" id="SSF160909">
    <property type="entry name" value="ATP12-like"/>
    <property type="match status" value="1"/>
</dbReference>
<dbReference type="Gene3D" id="3.30.2180.10">
    <property type="entry name" value="ATP12-like"/>
    <property type="match status" value="1"/>
</dbReference>
<evidence type="ECO:0000256" key="5">
    <source>
        <dbReference type="ARBA" id="ARBA00023186"/>
    </source>
</evidence>
<dbReference type="GO" id="GO:0005739">
    <property type="term" value="C:mitochondrion"/>
    <property type="evidence" value="ECO:0007669"/>
    <property type="project" value="UniProtKB-SubCell"/>
</dbReference>
<proteinExistence type="inferred from homology"/>
<dbReference type="InterPro" id="IPR011419">
    <property type="entry name" value="ATP12_ATP_synth-F1-assembly"/>
</dbReference>
<keyword evidence="4" id="KW-0496">Mitochondrion</keyword>
<evidence type="ECO:0000313" key="7">
    <source>
        <dbReference type="Proteomes" id="UP001374579"/>
    </source>
</evidence>
<evidence type="ECO:0008006" key="8">
    <source>
        <dbReference type="Google" id="ProtNLM"/>
    </source>
</evidence>
<keyword evidence="3" id="KW-0809">Transit peptide</keyword>
<dbReference type="AlphaFoldDB" id="A0AAN9BYD5"/>
<dbReference type="Proteomes" id="UP001374579">
    <property type="component" value="Unassembled WGS sequence"/>
</dbReference>
<dbReference type="GO" id="GO:0033615">
    <property type="term" value="P:mitochondrial proton-transporting ATP synthase complex assembly"/>
    <property type="evidence" value="ECO:0007669"/>
    <property type="project" value="TreeGrafter"/>
</dbReference>
<protein>
    <recommendedName>
        <fullName evidence="8">ATP synthase mitochondrial F1 complex assembly factor 2</fullName>
    </recommendedName>
</protein>
<keyword evidence="7" id="KW-1185">Reference proteome</keyword>
<dbReference type="PROSITE" id="PS51257">
    <property type="entry name" value="PROKAR_LIPOPROTEIN"/>
    <property type="match status" value="1"/>
</dbReference>
<accession>A0AAN9BYD5</accession>
<name>A0AAN9BYD5_9CAEN</name>
<evidence type="ECO:0000313" key="6">
    <source>
        <dbReference type="EMBL" id="KAK7113819.1"/>
    </source>
</evidence>
<comment type="caution">
    <text evidence="6">The sequence shown here is derived from an EMBL/GenBank/DDBJ whole genome shotgun (WGS) entry which is preliminary data.</text>
</comment>
<evidence type="ECO:0000256" key="4">
    <source>
        <dbReference type="ARBA" id="ARBA00023128"/>
    </source>
</evidence>